<keyword evidence="1 3" id="KW-0378">Hydrolase</keyword>
<dbReference type="OrthoDB" id="4294477at2"/>
<dbReference type="GO" id="GO:0005615">
    <property type="term" value="C:extracellular space"/>
    <property type="evidence" value="ECO:0007669"/>
    <property type="project" value="InterPro"/>
</dbReference>
<dbReference type="InterPro" id="IPR016582">
    <property type="entry name" value="OHBut_olig_hydro_put"/>
</dbReference>
<dbReference type="EMBL" id="RBWY01000001">
    <property type="protein sequence ID" value="RKS87761.1"/>
    <property type="molecule type" value="Genomic_DNA"/>
</dbReference>
<evidence type="ECO:0000256" key="2">
    <source>
        <dbReference type="SAM" id="Phobius"/>
    </source>
</evidence>
<dbReference type="GO" id="GO:0047989">
    <property type="term" value="F:hydroxybutyrate-dimer hydrolase activity"/>
    <property type="evidence" value="ECO:0007669"/>
    <property type="project" value="InterPro"/>
</dbReference>
<dbReference type="Pfam" id="PF10605">
    <property type="entry name" value="3HBOH"/>
    <property type="match status" value="1"/>
</dbReference>
<evidence type="ECO:0000313" key="4">
    <source>
        <dbReference type="Proteomes" id="UP000278542"/>
    </source>
</evidence>
<dbReference type="AlphaFoldDB" id="A0A495RKA2"/>
<evidence type="ECO:0000256" key="1">
    <source>
        <dbReference type="ARBA" id="ARBA00022801"/>
    </source>
</evidence>
<sequence>MIKLKNITTYIVFFVVLSNYSISFANYSPLIKKNDELPINSQPAWLEIGKSFFYDGESDDLATAGYGFSQLSQIKVKNKFVDLQNPTFTELKRARLNRYIDTKDGEGEFFGFKKQSLTPLFDGRIAGTEIQAVLVNGDERVAFLLQVPLDFDKNNPCIIAVPATDSDGIYNAKDIQIRGLWGLNHNCAVVYNDKGLGNTIFDLDHQDGFRVDGRKSHQDENNNELIFNLSTTGTAKNYLNRYAIKQLHSKQNPEAKWGEYVLNSIEFAFYQLNEMFSPTREAILNKNNTYVLVYGAADGGGAALKAGEFDKEGIIDGIVAVNPQIQISDDPNIPLFIKRGTANIAPLKIKSLIDYSSYGALYIPCAALELNEMTFGTRVPEQDAFFFAENRCAALQKVGLLAQLTPKEQAKEALEKLYQYGWTPEMAYQLPYYYHVESINYPYKYISEYGRYGVDEHLCNYSVASIDTDELYYEGSVEPLTKTSFAAIWALNSGSLPIKVDDRTIVIDLVNDTDPKGAHREFFSRSKGESDVDYNLSGAICLRDKLSERRVLDGLAAVTATGKLNQIKTIIVHGQLNVKNLPDYSSRAYAALNSFVEGSFSNLRYIEVENASYLSGELPFDNTLVALDYYGESAMNWLWSNLNSNTTLPDSQMIRAKAREGEIGLAPSVTKANLVPIVQTAKQNDYIRIANGTIELPIAN</sequence>
<accession>A0A495RKA2</accession>
<dbReference type="GO" id="GO:0019605">
    <property type="term" value="P:butyrate metabolic process"/>
    <property type="evidence" value="ECO:0007669"/>
    <property type="project" value="InterPro"/>
</dbReference>
<name>A0A495RKA2_9GAMM</name>
<dbReference type="RefSeq" id="WP_121144634.1">
    <property type="nucleotide sequence ID" value="NZ_RBWY01000001.1"/>
</dbReference>
<feature type="transmembrane region" description="Helical" evidence="2">
    <location>
        <begin position="7"/>
        <end position="27"/>
    </location>
</feature>
<keyword evidence="2" id="KW-0812">Transmembrane</keyword>
<keyword evidence="4" id="KW-1185">Reference proteome</keyword>
<protein>
    <submittedName>
        <fullName evidence="3">Hydroxybutyrate-dimer hydrolase</fullName>
    </submittedName>
</protein>
<organism evidence="3 4">
    <name type="scientific">Orbus hercynius</name>
    <dbReference type="NCBI Taxonomy" id="593135"/>
    <lineage>
        <taxon>Bacteria</taxon>
        <taxon>Pseudomonadati</taxon>
        <taxon>Pseudomonadota</taxon>
        <taxon>Gammaproteobacteria</taxon>
        <taxon>Orbales</taxon>
        <taxon>Orbaceae</taxon>
        <taxon>Orbus</taxon>
    </lineage>
</organism>
<keyword evidence="2" id="KW-1133">Transmembrane helix</keyword>
<proteinExistence type="predicted"/>
<comment type="caution">
    <text evidence="3">The sequence shown here is derived from an EMBL/GenBank/DDBJ whole genome shotgun (WGS) entry which is preliminary data.</text>
</comment>
<evidence type="ECO:0000313" key="3">
    <source>
        <dbReference type="EMBL" id="RKS87761.1"/>
    </source>
</evidence>
<keyword evidence="2" id="KW-0472">Membrane</keyword>
<gene>
    <name evidence="3" type="ORF">DES39_1004</name>
</gene>
<dbReference type="Proteomes" id="UP000278542">
    <property type="component" value="Unassembled WGS sequence"/>
</dbReference>
<reference evidence="3 4" key="1">
    <citation type="submission" date="2018-10" db="EMBL/GenBank/DDBJ databases">
        <title>Genomic Encyclopedia of Type Strains, Phase IV (KMG-IV): sequencing the most valuable type-strain genomes for metagenomic binning, comparative biology and taxonomic classification.</title>
        <authorList>
            <person name="Goeker M."/>
        </authorList>
    </citation>
    <scope>NUCLEOTIDE SEQUENCE [LARGE SCALE GENOMIC DNA]</scope>
    <source>
        <strain evidence="3 4">DSM 22228</strain>
    </source>
</reference>